<evidence type="ECO:0000256" key="1">
    <source>
        <dbReference type="SAM" id="MobiDB-lite"/>
    </source>
</evidence>
<proteinExistence type="predicted"/>
<feature type="region of interest" description="Disordered" evidence="1">
    <location>
        <begin position="1"/>
        <end position="35"/>
    </location>
</feature>
<dbReference type="AlphaFoldDB" id="A0A0M3JN34"/>
<reference evidence="2" key="1">
    <citation type="submission" date="2017-02" db="UniProtKB">
        <authorList>
            <consortium name="WormBaseParasite"/>
        </authorList>
    </citation>
    <scope>IDENTIFICATION</scope>
</reference>
<dbReference type="WBParaSite" id="ASIM_0000907401-mRNA-1">
    <property type="protein sequence ID" value="ASIM_0000907401-mRNA-1"/>
    <property type="gene ID" value="ASIM_0000907401"/>
</dbReference>
<organism evidence="2">
    <name type="scientific">Anisakis simplex</name>
    <name type="common">Herring worm</name>
    <dbReference type="NCBI Taxonomy" id="6269"/>
    <lineage>
        <taxon>Eukaryota</taxon>
        <taxon>Metazoa</taxon>
        <taxon>Ecdysozoa</taxon>
        <taxon>Nematoda</taxon>
        <taxon>Chromadorea</taxon>
        <taxon>Rhabditida</taxon>
        <taxon>Spirurina</taxon>
        <taxon>Ascaridomorpha</taxon>
        <taxon>Ascaridoidea</taxon>
        <taxon>Anisakidae</taxon>
        <taxon>Anisakis</taxon>
        <taxon>Anisakis simplex complex</taxon>
    </lineage>
</organism>
<protein>
    <submittedName>
        <fullName evidence="2">Auxin-responsive protein</fullName>
    </submittedName>
</protein>
<evidence type="ECO:0000313" key="2">
    <source>
        <dbReference type="WBParaSite" id="ASIM_0000907401-mRNA-1"/>
    </source>
</evidence>
<feature type="compositionally biased region" description="Basic and acidic residues" evidence="1">
    <location>
        <begin position="1"/>
        <end position="10"/>
    </location>
</feature>
<sequence length="35" mass="3977">LCELRIDPKITSKKSPKKFDDESWPGASDNTSQVR</sequence>
<accession>A0A0M3JN34</accession>
<name>A0A0M3JN34_ANISI</name>